<dbReference type="AlphaFoldDB" id="A0A428NQ73"/>
<proteinExistence type="predicted"/>
<accession>A0A428NQ73</accession>
<dbReference type="Proteomes" id="UP000288168">
    <property type="component" value="Unassembled WGS sequence"/>
</dbReference>
<comment type="caution">
    <text evidence="1">The sequence shown here is derived from an EMBL/GenBank/DDBJ whole genome shotgun (WGS) entry which is preliminary data.</text>
</comment>
<sequence length="189" mass="20980">MTKDELCFGEDISSLGAINNSTQGTQQTNLVSQEVATQLNSERQKQRSVRSDFFKTQRRVFQENVEDATMLGNRKRRFEAEIQEVSQQGESLTRMEEPIETTVGREIETIDEGGGIGKGEMHGANGIEQLVLQDEEAVLEVQSPPSSPVLAEAGTDENRTTIQLHITHSEGVTEYKVISTTEGELPDRI</sequence>
<reference evidence="1 2" key="1">
    <citation type="submission" date="2017-06" db="EMBL/GenBank/DDBJ databases">
        <title>Comparative genomic analysis of Ambrosia Fusariam Clade fungi.</title>
        <authorList>
            <person name="Stajich J.E."/>
            <person name="Carrillo J."/>
            <person name="Kijimoto T."/>
            <person name="Eskalen A."/>
            <person name="O'Donnell K."/>
            <person name="Kasson M."/>
        </authorList>
    </citation>
    <scope>NUCLEOTIDE SEQUENCE [LARGE SCALE GENOMIC DNA]</scope>
    <source>
        <strain evidence="1 2">NRRL62584</strain>
    </source>
</reference>
<protein>
    <submittedName>
        <fullName evidence="1">Uncharacterized protein</fullName>
    </submittedName>
</protein>
<gene>
    <name evidence="1" type="ORF">CEP54_015292</name>
</gene>
<evidence type="ECO:0000313" key="2">
    <source>
        <dbReference type="Proteomes" id="UP000288168"/>
    </source>
</evidence>
<evidence type="ECO:0000313" key="1">
    <source>
        <dbReference type="EMBL" id="RSL42946.1"/>
    </source>
</evidence>
<name>A0A428NQ73_9HYPO</name>
<organism evidence="1 2">
    <name type="scientific">Fusarium duplospermum</name>
    <dbReference type="NCBI Taxonomy" id="1325734"/>
    <lineage>
        <taxon>Eukaryota</taxon>
        <taxon>Fungi</taxon>
        <taxon>Dikarya</taxon>
        <taxon>Ascomycota</taxon>
        <taxon>Pezizomycotina</taxon>
        <taxon>Sordariomycetes</taxon>
        <taxon>Hypocreomycetidae</taxon>
        <taxon>Hypocreales</taxon>
        <taxon>Nectriaceae</taxon>
        <taxon>Fusarium</taxon>
        <taxon>Fusarium solani species complex</taxon>
    </lineage>
</organism>
<keyword evidence="2" id="KW-1185">Reference proteome</keyword>
<dbReference type="EMBL" id="NKCI01000343">
    <property type="protein sequence ID" value="RSL42946.1"/>
    <property type="molecule type" value="Genomic_DNA"/>
</dbReference>